<name>A0ACC2DJ62_DIPCM</name>
<keyword evidence="2" id="KW-1185">Reference proteome</keyword>
<evidence type="ECO:0000313" key="1">
    <source>
        <dbReference type="EMBL" id="KAJ7554322.1"/>
    </source>
</evidence>
<gene>
    <name evidence="1" type="ORF">O6H91_06G135100</name>
</gene>
<reference evidence="2" key="1">
    <citation type="journal article" date="2024" name="Proc. Natl. Acad. Sci. U.S.A.">
        <title>Extraordinary preservation of gene collinearity over three hundred million years revealed in homosporous lycophytes.</title>
        <authorList>
            <person name="Li C."/>
            <person name="Wickell D."/>
            <person name="Kuo L.Y."/>
            <person name="Chen X."/>
            <person name="Nie B."/>
            <person name="Liao X."/>
            <person name="Peng D."/>
            <person name="Ji J."/>
            <person name="Jenkins J."/>
            <person name="Williams M."/>
            <person name="Shu S."/>
            <person name="Plott C."/>
            <person name="Barry K."/>
            <person name="Rajasekar S."/>
            <person name="Grimwood J."/>
            <person name="Han X."/>
            <person name="Sun S."/>
            <person name="Hou Z."/>
            <person name="He W."/>
            <person name="Dai G."/>
            <person name="Sun C."/>
            <person name="Schmutz J."/>
            <person name="Leebens-Mack J.H."/>
            <person name="Li F.W."/>
            <person name="Wang L."/>
        </authorList>
    </citation>
    <scope>NUCLEOTIDE SEQUENCE [LARGE SCALE GENOMIC DNA]</scope>
    <source>
        <strain evidence="2">cv. PW_Plant_1</strain>
    </source>
</reference>
<comment type="caution">
    <text evidence="1">The sequence shown here is derived from an EMBL/GenBank/DDBJ whole genome shotgun (WGS) entry which is preliminary data.</text>
</comment>
<dbReference type="EMBL" id="CM055097">
    <property type="protein sequence ID" value="KAJ7554322.1"/>
    <property type="molecule type" value="Genomic_DNA"/>
</dbReference>
<proteinExistence type="predicted"/>
<dbReference type="Proteomes" id="UP001162992">
    <property type="component" value="Chromosome 6"/>
</dbReference>
<evidence type="ECO:0000313" key="2">
    <source>
        <dbReference type="Proteomes" id="UP001162992"/>
    </source>
</evidence>
<accession>A0ACC2DJ62</accession>
<sequence>MADDKSGVVAGPPRDGSAFRLEIQKPGDPPFSESTLPLSPQWLLSKPGESKHSVPVGDSPRTPGIGNYDVTNREHWRSDEARDSEKKKEFWRTMSESESGRRDHWREEERESGPVPRRDRWKEGERDLADTRREDRWPEISSAREAAEVRRSSSDRWSDTGSRDLNYEARRDAKWSTRWGPDDKETTFRKEKWSDPEKEGDTYRDRHAPALTSVKDADREKDLSRDRVWRPPSFSNRGRPEVTSSGSIPPKFAPGFGVGKGRGEGSVGSTVGRGRASPTGSLLHSPLSKLTGVIGAVPLLDKVDASSGRTPALQNGMFQYPRATLVDVYRKVSSASSFTKYPSGFIETHQLTQAEPLEPLALIIPDLEEEAVLEGIHKGDIVGSGAAHAVAKEGANYRGHEDSRSHGHAGKVIGGKDGVLESRKETAFFDSFGSAEARGDSLAFENLTMPQDAGSLKFGPSIKGAPTRLDAGRDVSQRRSHLGEESTEIVPNEDTNRKRDGFSRSDGNWRRSKLEQETFGISKDGNSRKGDLLAHQDDHKLRRAKVEEISFMEDEDKPLKLENMDEVQKTQEQFAVNASAQETKETPTVRKEFSNFVGKTFGKSEKSTELLETIDASYKSQAATQDIVRAATRSTPPEELFLLYIDPHGVVQGPFSGEDIIGWFEAGFFSIDLQVRLASAPERSSFVPLGTVMPHLKPKFKVPPGFDSIKLAEDHLDSVTKADADVISAQSTQLTMGYTGPEIDVVHVKKEEFGKGVSNFGLSKILMQDKANCSGRDTCFDFTESESSVEPVVMYSHGGEINLNGSSINGRKPFSQVGSDAHEIGQHPLPGPLSMLWPQREEEVWTSERLSEVTPMSSNSRITENSLSLPGTSGSELAFGQPHSDPGIRPNLLHAEMSTHSLLPNALDSLHSQQLEQLQHQKLQQIHSQYGLSLQQWPQQQQPHYSRYSPDQIQNQRQGEDLQSMNVLQHRQQQPALPVSPSASVLDQLLRLQQQLPPEVLLQQLLHARQQVPAYDYRHAPSAMSNVGLAGQPMLHQHFQDAIQNDGPSIHQPITGNVSSLEQLMLLRHQPELELEHHIQNRQEDNRLRQQYNRPGLGHQTLGERRISGVWEVDQFGEFVRTQASTNMHSFESWHQQQPHIEQLGLPQLVHFQGQPGEAQRGYGFETLASDSRGTVEVSQPSDGSSERLLSFSGASMMEGHPTHLSEHIKEQRSGTEIQENLRMEGSLSSRILEQVDSQYQVHGQDAQAKAVSGGYSMSLPGLLSEELRGVDKLESFQQGSDLSLFKPLNSQTINDSLDDFRELKITGHSFLKDSNKNLHTVHVPDVSGDHIWKDYHLDRQQNFETSQSSNHNNVEQAPILPTPSSLSEQLTSVSRFLEKQASIKQKAGEPALGSVLDELETTNYMGRSPTTWNRVSSDNTKSLSEIMQEEAKQQKIDDKPISNYQQTSSLAGTIAPAAGGPWAVHTTASQVISLREIQEEELRSTTPLQPNYHFGETHLEPENVSGPWASGSFDAMVEVSNLCHEVVEVSLENISSRKLIDEAPMGPNTLAQKIYTMVSAPLSVTVVDENDFVEPKEAKKNKKRAKGKGAGNKAASGVTSDPPTISSVNTKSSIVRQSLHDSSTENFPPPGPSLADFLFVKNEPTHSPPLPAWSVDANKQIKATKSFKEIQEAEKQAREQQEQKYREFQQKQLLASASPKPTINPTPPIVTAAWQRSSAPLPSQPAVSIQAGIELKSTPQPITGSASSESKTGVFEDDNDLFWDYGQEMASSSGILKNKNASKLARQHYPVLGAGKSASVKGDLVKASTGSSSAFSLAAANTGSAQTNGSDFPLLSAISSSRITANTSKDKKQLTGKQRGEEAEELGNHEKIQAFKAKVSMRKAQSRPEVVQATFGVSDAVIRNDSGSETVNQGKQGKERRSGSSLNIDTDEEKVILADANRPASSLADKMGGKKKGKKGKKVVDPSFLGFSVTSNRILMGEIQHIED</sequence>
<organism evidence="1 2">
    <name type="scientific">Diphasiastrum complanatum</name>
    <name type="common">Issler's clubmoss</name>
    <name type="synonym">Lycopodium complanatum</name>
    <dbReference type="NCBI Taxonomy" id="34168"/>
    <lineage>
        <taxon>Eukaryota</taxon>
        <taxon>Viridiplantae</taxon>
        <taxon>Streptophyta</taxon>
        <taxon>Embryophyta</taxon>
        <taxon>Tracheophyta</taxon>
        <taxon>Lycopodiopsida</taxon>
        <taxon>Lycopodiales</taxon>
        <taxon>Lycopodiaceae</taxon>
        <taxon>Lycopodioideae</taxon>
        <taxon>Diphasiastrum</taxon>
    </lineage>
</organism>
<protein>
    <submittedName>
        <fullName evidence="1">Uncharacterized protein</fullName>
    </submittedName>
</protein>